<feature type="repeat" description="WD" evidence="3">
    <location>
        <begin position="980"/>
        <end position="1026"/>
    </location>
</feature>
<dbReference type="InterPro" id="IPR001680">
    <property type="entry name" value="WD40_rpt"/>
</dbReference>
<gene>
    <name evidence="6" type="ORF">TSOC_002183</name>
</gene>
<evidence type="ECO:0000256" key="2">
    <source>
        <dbReference type="ARBA" id="ARBA00022737"/>
    </source>
</evidence>
<reference evidence="6 7" key="1">
    <citation type="journal article" date="2017" name="Mol. Biol. Evol.">
        <title>The 4-celled Tetrabaena socialis nuclear genome reveals the essential components for genetic control of cell number at the origin of multicellularity in the volvocine lineage.</title>
        <authorList>
            <person name="Featherston J."/>
            <person name="Arakaki Y."/>
            <person name="Hanschen E.R."/>
            <person name="Ferris P.J."/>
            <person name="Michod R.E."/>
            <person name="Olson B.J.S.C."/>
            <person name="Nozaki H."/>
            <person name="Durand P.M."/>
        </authorList>
    </citation>
    <scope>NUCLEOTIDE SEQUENCE [LARGE SCALE GENOMIC DNA]</scope>
    <source>
        <strain evidence="6 7">NIES-571</strain>
    </source>
</reference>
<dbReference type="PRINTS" id="PR00320">
    <property type="entry name" value="GPROTEINBRPT"/>
</dbReference>
<keyword evidence="7" id="KW-1185">Reference proteome</keyword>
<evidence type="ECO:0000313" key="7">
    <source>
        <dbReference type="Proteomes" id="UP000236333"/>
    </source>
</evidence>
<feature type="repeat" description="WD" evidence="3">
    <location>
        <begin position="1190"/>
        <end position="1231"/>
    </location>
</feature>
<feature type="repeat" description="WD" evidence="3">
    <location>
        <begin position="810"/>
        <end position="851"/>
    </location>
</feature>
<dbReference type="SMART" id="SM00320">
    <property type="entry name" value="WD40"/>
    <property type="match status" value="11"/>
</dbReference>
<dbReference type="InterPro" id="IPR015943">
    <property type="entry name" value="WD40/YVTN_repeat-like_dom_sf"/>
</dbReference>
<evidence type="ECO:0000259" key="5">
    <source>
        <dbReference type="Pfam" id="PF24883"/>
    </source>
</evidence>
<evidence type="ECO:0000256" key="4">
    <source>
        <dbReference type="SAM" id="MobiDB-lite"/>
    </source>
</evidence>
<evidence type="ECO:0000313" key="6">
    <source>
        <dbReference type="EMBL" id="PNH11034.1"/>
    </source>
</evidence>
<comment type="caution">
    <text evidence="6">The sequence shown here is derived from an EMBL/GenBank/DDBJ whole genome shotgun (WGS) entry which is preliminary data.</text>
</comment>
<accession>A0A2J8AEU1</accession>
<dbReference type="Pfam" id="PF00400">
    <property type="entry name" value="WD40"/>
    <property type="match status" value="11"/>
</dbReference>
<dbReference type="InterPro" id="IPR056884">
    <property type="entry name" value="NPHP3-like_N"/>
</dbReference>
<dbReference type="InterPro" id="IPR050995">
    <property type="entry name" value="WD-F-box_domain-protein"/>
</dbReference>
<organism evidence="6 7">
    <name type="scientific">Tetrabaena socialis</name>
    <dbReference type="NCBI Taxonomy" id="47790"/>
    <lineage>
        <taxon>Eukaryota</taxon>
        <taxon>Viridiplantae</taxon>
        <taxon>Chlorophyta</taxon>
        <taxon>core chlorophytes</taxon>
        <taxon>Chlorophyceae</taxon>
        <taxon>CS clade</taxon>
        <taxon>Chlamydomonadales</taxon>
        <taxon>Tetrabaenaceae</taxon>
        <taxon>Tetrabaena</taxon>
    </lineage>
</organism>
<feature type="region of interest" description="Disordered" evidence="4">
    <location>
        <begin position="1138"/>
        <end position="1173"/>
    </location>
</feature>
<evidence type="ECO:0000256" key="3">
    <source>
        <dbReference type="PROSITE-ProRule" id="PRU00221"/>
    </source>
</evidence>
<dbReference type="PANTHER" id="PTHR14604">
    <property type="entry name" value="WD40 REPEAT PF20"/>
    <property type="match status" value="1"/>
</dbReference>
<feature type="domain" description="Nephrocystin 3-like N-terminal" evidence="5">
    <location>
        <begin position="265"/>
        <end position="392"/>
    </location>
</feature>
<dbReference type="Gene3D" id="2.130.10.10">
    <property type="entry name" value="YVTN repeat-like/Quinoprotein amine dehydrogenase"/>
    <property type="match status" value="6"/>
</dbReference>
<dbReference type="Pfam" id="PF24883">
    <property type="entry name" value="NPHP3_N"/>
    <property type="match status" value="1"/>
</dbReference>
<dbReference type="OrthoDB" id="529190at2759"/>
<keyword evidence="2" id="KW-0677">Repeat</keyword>
<dbReference type="PROSITE" id="PS50294">
    <property type="entry name" value="WD_REPEATS_REGION"/>
    <property type="match status" value="9"/>
</dbReference>
<evidence type="ECO:0000256" key="1">
    <source>
        <dbReference type="ARBA" id="ARBA00022574"/>
    </source>
</evidence>
<dbReference type="EMBL" id="PGGS01000040">
    <property type="protein sequence ID" value="PNH11034.1"/>
    <property type="molecule type" value="Genomic_DNA"/>
</dbReference>
<feature type="repeat" description="WD" evidence="3">
    <location>
        <begin position="768"/>
        <end position="809"/>
    </location>
</feature>
<feature type="repeat" description="WD" evidence="3">
    <location>
        <begin position="938"/>
        <end position="979"/>
    </location>
</feature>
<proteinExistence type="predicted"/>
<dbReference type="SUPFAM" id="SSF50978">
    <property type="entry name" value="WD40 repeat-like"/>
    <property type="match status" value="2"/>
</dbReference>
<dbReference type="CDD" id="cd00200">
    <property type="entry name" value="WD40"/>
    <property type="match status" value="2"/>
</dbReference>
<dbReference type="PANTHER" id="PTHR14604:SF4">
    <property type="entry name" value="F-BOX DOMAIN-CONTAINING PROTEIN"/>
    <property type="match status" value="1"/>
</dbReference>
<feature type="repeat" description="WD" evidence="3">
    <location>
        <begin position="896"/>
        <end position="937"/>
    </location>
</feature>
<dbReference type="InterPro" id="IPR019775">
    <property type="entry name" value="WD40_repeat_CS"/>
</dbReference>
<dbReference type="PROSITE" id="PS00678">
    <property type="entry name" value="WD_REPEATS_1"/>
    <property type="match status" value="5"/>
</dbReference>
<keyword evidence="1 3" id="KW-0853">WD repeat</keyword>
<feature type="repeat" description="WD" evidence="3">
    <location>
        <begin position="1028"/>
        <end position="1069"/>
    </location>
</feature>
<feature type="repeat" description="WD" evidence="3">
    <location>
        <begin position="852"/>
        <end position="895"/>
    </location>
</feature>
<protein>
    <submittedName>
        <fullName evidence="6">WD repeat domain-containing protein</fullName>
    </submittedName>
</protein>
<feature type="repeat" description="WD" evidence="3">
    <location>
        <begin position="1232"/>
        <end position="1273"/>
    </location>
</feature>
<sequence>MWNSTCYPSSQEVVQQPAAATQLGITLRGLRKLRELWLNEFKEAFSSMSTDDVNKQWIMKVTSPGQCRLLELQEAVDPAEVAAPMYFVSHAWKNKITLLLEHVLDFLLDADESTAVWIDILAVNQHSALETQADCCMQAFRDVVGVTVGTIVVMDVAICNPATRAWCIYEWAHTLATHGPDGFHTRMGPADRATVVGSLDINKAVCSRIEDKIAILATVEEQHDSAERFNIMLKLQLLLEPLAYRVDMRRLSQQAIGTTWEFRVIKDWLALGAVGPRVLSITSGGGEGKSTISAVLCSSIGGQQIAAHHFLKYSDQRRLDVVRIIKSLAFQLACRIPAIAQQLLKQDVAKIAQMAEMGQAFTELLLEPLQTLMQHEPIVLLIDALDEADPPELQLATSRGGKPTCPKVCGNLALQLITNHLCHLPSFVRFIFTTRPEAAAGQVLPCLERTFLGSVMQLSPSALRNVKVHGSSSGSQPGGVMVYHTAVAACEGAASMPQVLQDPQLEDVYAVYGRIFEGAHSEYGCNGRGCALGQQNKVKLVDNLLATLMAAKEPLSQSWLQQMRLGDAIPLLPGYPTLFFVDEHHLYLVHKSLAEWLLDRTISGESAAHVQQGHALIGLHLAQLWRRQQQESSVGGSVGSAGSSYSSVPAYLLKYTITHLAIAADDAPAAAGVGLDGPTAAAHSAPAAELDFLLQDFGFLEAVIKAGHGPDIIGALGAMQAHTAWSYEVLRWLRADLYNLMGKSAAELAKQAMATVPSHTKMYQLAGHFKSNGAVNSVAFSPDGQQLASGGGDHTLKIWDTAMGQCIATLKGHMDEVRSVTFSPDGTQLASGSDDMTLRLWDAATGQCIATLEGHSGGVTSVSFISMDGCMQLASGSQDKTLRLWDTASRQCMAMLEGHMEKVTSLAFSLDCRKLASSSLDKTLRLWDTATRLCTATLEGHTANFTCVVFSPDGCQLASGSDDQTLWLWDVATGQCTATLEGHTGEVMSVAFSPDGLQLASSGEHSDGTTANVLLWDVATRQCTATLKHSMTDSVVCVTFSPDGRQLASGDYDGSLRLWDTAIDPATRSHQGDIGEVYSVAFSPDGLLLVSCCLDLTLRLWDTATGQCTATLESSEPAKEEEKGHTETVLSAAFRPDGRQLASCGGTFRDDDSGSSSSRGARRDSNSSSDSSDYTLRLWDTSTGQCTAVLKGHMSQVRTLAYSPDGRKLASGSLDKTLRLWDVATGQCTATLEGHTNYVNSVAFSPDGCQLASGSHDYTLRLWDVATGQCTATLEMAHILHHLSFQSFSSPPPIKAVLAAHRQVP</sequence>
<dbReference type="InterPro" id="IPR036322">
    <property type="entry name" value="WD40_repeat_dom_sf"/>
</dbReference>
<dbReference type="Proteomes" id="UP000236333">
    <property type="component" value="Unassembled WGS sequence"/>
</dbReference>
<dbReference type="InterPro" id="IPR020472">
    <property type="entry name" value="WD40_PAC1"/>
</dbReference>
<feature type="repeat" description="WD" evidence="3">
    <location>
        <begin position="1070"/>
        <end position="1111"/>
    </location>
</feature>
<dbReference type="PROSITE" id="PS50082">
    <property type="entry name" value="WD_REPEATS_2"/>
    <property type="match status" value="10"/>
</dbReference>
<name>A0A2J8AEU1_9CHLO</name>